<comment type="caution">
    <text evidence="3">The sequence shown here is derived from an EMBL/GenBank/DDBJ whole genome shotgun (WGS) entry which is preliminary data.</text>
</comment>
<protein>
    <recommendedName>
        <fullName evidence="2">Ubiquitin-like domain-containing protein</fullName>
    </recommendedName>
</protein>
<evidence type="ECO:0000256" key="1">
    <source>
        <dbReference type="SAM" id="MobiDB-lite"/>
    </source>
</evidence>
<dbReference type="EMBL" id="JAPFFF010000012">
    <property type="protein sequence ID" value="KAK8875998.1"/>
    <property type="molecule type" value="Genomic_DNA"/>
</dbReference>
<feature type="compositionally biased region" description="Basic and acidic residues" evidence="1">
    <location>
        <begin position="85"/>
        <end position="118"/>
    </location>
</feature>
<feature type="region of interest" description="Disordered" evidence="1">
    <location>
        <begin position="76"/>
        <end position="161"/>
    </location>
</feature>
<name>A0ABR2JDI0_9EUKA</name>
<proteinExistence type="predicted"/>
<gene>
    <name evidence="3" type="ORF">M9Y10_006181</name>
</gene>
<dbReference type="Proteomes" id="UP001470230">
    <property type="component" value="Unassembled WGS sequence"/>
</dbReference>
<evidence type="ECO:0000259" key="2">
    <source>
        <dbReference type="PROSITE" id="PS50053"/>
    </source>
</evidence>
<feature type="compositionally biased region" description="Basic and acidic residues" evidence="1">
    <location>
        <begin position="125"/>
        <end position="139"/>
    </location>
</feature>
<reference evidence="3 4" key="1">
    <citation type="submission" date="2024-04" db="EMBL/GenBank/DDBJ databases">
        <title>Tritrichomonas musculus Genome.</title>
        <authorList>
            <person name="Alves-Ferreira E."/>
            <person name="Grigg M."/>
            <person name="Lorenzi H."/>
            <person name="Galac M."/>
        </authorList>
    </citation>
    <scope>NUCLEOTIDE SEQUENCE [LARGE SCALE GENOMIC DNA]</scope>
    <source>
        <strain evidence="3 4">EAF2021</strain>
    </source>
</reference>
<dbReference type="PROSITE" id="PS50053">
    <property type="entry name" value="UBIQUITIN_2"/>
    <property type="match status" value="1"/>
</dbReference>
<dbReference type="InterPro" id="IPR029071">
    <property type="entry name" value="Ubiquitin-like_domsf"/>
</dbReference>
<sequence length="332" mass="38520">MRFFIQQVHKEQIEIDIPQTTTLDQLRELLISQYSYPDQQMVFINNGNILKEANALMKLNANSRILVYIKNKDSKKSRKRSKKIKKEENKKAQGEHQSEKEEKKEESENKAPEEKIEQDQNLVEQRQDLDKSPELEQKPSDNNSNDNNNANSAENQYQEPLVLSSVPSIPVDSEPLYYENGFPDADDFSDIPKEQLDFYLSECFKKIHLKQLYDEKCNFYANLSETMRISGMIDHNPGLLLIVSQFTKENFSIASMRNTIDLDFAMELAGFVSSSPISLADEYEAMYDEMPNVHTEAVQRLTKKYKKTRRETVKAFVDSNYNEEDAEKLLNG</sequence>
<dbReference type="SUPFAM" id="SSF54236">
    <property type="entry name" value="Ubiquitin-like"/>
    <property type="match status" value="1"/>
</dbReference>
<feature type="compositionally biased region" description="Low complexity" evidence="1">
    <location>
        <begin position="140"/>
        <end position="153"/>
    </location>
</feature>
<keyword evidence="4" id="KW-1185">Reference proteome</keyword>
<evidence type="ECO:0000313" key="3">
    <source>
        <dbReference type="EMBL" id="KAK8875998.1"/>
    </source>
</evidence>
<organism evidence="3 4">
    <name type="scientific">Tritrichomonas musculus</name>
    <dbReference type="NCBI Taxonomy" id="1915356"/>
    <lineage>
        <taxon>Eukaryota</taxon>
        <taxon>Metamonada</taxon>
        <taxon>Parabasalia</taxon>
        <taxon>Tritrichomonadida</taxon>
        <taxon>Tritrichomonadidae</taxon>
        <taxon>Tritrichomonas</taxon>
    </lineage>
</organism>
<accession>A0ABR2JDI0</accession>
<feature type="domain" description="Ubiquitin-like" evidence="2">
    <location>
        <begin position="1"/>
        <end position="69"/>
    </location>
</feature>
<evidence type="ECO:0000313" key="4">
    <source>
        <dbReference type="Proteomes" id="UP001470230"/>
    </source>
</evidence>
<dbReference type="InterPro" id="IPR000626">
    <property type="entry name" value="Ubiquitin-like_dom"/>
</dbReference>